<dbReference type="InterPro" id="IPR029068">
    <property type="entry name" value="Glyas_Bleomycin-R_OHBP_Dase"/>
</dbReference>
<dbReference type="PANTHER" id="PTHR36437">
    <property type="entry name" value="GLYOXALASE/BLEOMYCIN RESISTANCE PROTEIN/DIOXYGENASE"/>
    <property type="match status" value="1"/>
</dbReference>
<dbReference type="Pfam" id="PF00903">
    <property type="entry name" value="Glyoxalase"/>
    <property type="match status" value="1"/>
</dbReference>
<comment type="caution">
    <text evidence="2">The sequence shown here is derived from an EMBL/GenBank/DDBJ whole genome shotgun (WGS) entry which is preliminary data.</text>
</comment>
<sequence>MDKIDELGQQVFPSIRHILPSGSVSEVTKQHDPLDGQDNTMLTNIMYVTLHVTDQDRALTFYTDQLGLEKRVDHPGPEGRFLTVGVPGSSLEIILWPRAAASGQLAEVEPGTGLGAVFLESDDLRKDFTVLRDRGVTFDRPEPEDYAFGVRIEAVDPDGNRISLRQRSRASGSDG</sequence>
<protein>
    <submittedName>
        <fullName evidence="2">VOC family protein</fullName>
    </submittedName>
</protein>
<dbReference type="Proteomes" id="UP001596957">
    <property type="component" value="Unassembled WGS sequence"/>
</dbReference>
<accession>A0ABW2VYI4</accession>
<proteinExistence type="predicted"/>
<dbReference type="EMBL" id="JBHTEC010000009">
    <property type="protein sequence ID" value="MFD0289493.1"/>
    <property type="molecule type" value="Genomic_DNA"/>
</dbReference>
<keyword evidence="3" id="KW-1185">Reference proteome</keyword>
<name>A0ABW2VYI4_9ACTN</name>
<organism evidence="2 3">
    <name type="scientific">Streptomyces lutosisoli</name>
    <dbReference type="NCBI Taxonomy" id="2665721"/>
    <lineage>
        <taxon>Bacteria</taxon>
        <taxon>Bacillati</taxon>
        <taxon>Actinomycetota</taxon>
        <taxon>Actinomycetes</taxon>
        <taxon>Kitasatosporales</taxon>
        <taxon>Streptomycetaceae</taxon>
        <taxon>Streptomyces</taxon>
    </lineage>
</organism>
<feature type="domain" description="VOC" evidence="1">
    <location>
        <begin position="44"/>
        <end position="167"/>
    </location>
</feature>
<dbReference type="PROSITE" id="PS51819">
    <property type="entry name" value="VOC"/>
    <property type="match status" value="1"/>
</dbReference>
<dbReference type="InterPro" id="IPR004360">
    <property type="entry name" value="Glyas_Fos-R_dOase_dom"/>
</dbReference>
<dbReference type="Gene3D" id="3.10.180.10">
    <property type="entry name" value="2,3-Dihydroxybiphenyl 1,2-Dioxygenase, domain 1"/>
    <property type="match status" value="1"/>
</dbReference>
<evidence type="ECO:0000313" key="2">
    <source>
        <dbReference type="EMBL" id="MFD0289493.1"/>
    </source>
</evidence>
<dbReference type="SUPFAM" id="SSF54593">
    <property type="entry name" value="Glyoxalase/Bleomycin resistance protein/Dihydroxybiphenyl dioxygenase"/>
    <property type="match status" value="1"/>
</dbReference>
<dbReference type="PANTHER" id="PTHR36437:SF2">
    <property type="entry name" value="GLYOXALASE_BLEOMYCIN RESISTANCE PROTEIN_DIOXYGENASE"/>
    <property type="match status" value="1"/>
</dbReference>
<dbReference type="InterPro" id="IPR037523">
    <property type="entry name" value="VOC_core"/>
</dbReference>
<evidence type="ECO:0000313" key="3">
    <source>
        <dbReference type="Proteomes" id="UP001596957"/>
    </source>
</evidence>
<dbReference type="RefSeq" id="WP_381258554.1">
    <property type="nucleotide sequence ID" value="NZ_JBHTBI010000025.1"/>
</dbReference>
<gene>
    <name evidence="2" type="ORF">ACFQZP_49480</name>
</gene>
<evidence type="ECO:0000259" key="1">
    <source>
        <dbReference type="PROSITE" id="PS51819"/>
    </source>
</evidence>
<reference evidence="3" key="1">
    <citation type="journal article" date="2019" name="Int. J. Syst. Evol. Microbiol.">
        <title>The Global Catalogue of Microorganisms (GCM) 10K type strain sequencing project: providing services to taxonomists for standard genome sequencing and annotation.</title>
        <authorList>
            <consortium name="The Broad Institute Genomics Platform"/>
            <consortium name="The Broad Institute Genome Sequencing Center for Infectious Disease"/>
            <person name="Wu L."/>
            <person name="Ma J."/>
        </authorList>
    </citation>
    <scope>NUCLEOTIDE SEQUENCE [LARGE SCALE GENOMIC DNA]</scope>
    <source>
        <strain evidence="3">CGMCC 4.7198</strain>
    </source>
</reference>